<organism evidence="2 3">
    <name type="scientific">Tepidiphilus thermophilus</name>
    <dbReference type="NCBI Taxonomy" id="876478"/>
    <lineage>
        <taxon>Bacteria</taxon>
        <taxon>Pseudomonadati</taxon>
        <taxon>Pseudomonadota</taxon>
        <taxon>Hydrogenophilia</taxon>
        <taxon>Hydrogenophilales</taxon>
        <taxon>Hydrogenophilaceae</taxon>
        <taxon>Tepidiphilus</taxon>
    </lineage>
</organism>
<dbReference type="AlphaFoldDB" id="A0A0K6IYE2"/>
<reference evidence="3" key="1">
    <citation type="submission" date="2015-08" db="EMBL/GenBank/DDBJ databases">
        <authorList>
            <person name="Babu N.S."/>
            <person name="Beckwith C.J."/>
            <person name="Beseler K.G."/>
            <person name="Brison A."/>
            <person name="Carone J.V."/>
            <person name="Caskin T.P."/>
            <person name="Diamond M."/>
            <person name="Durham M.E."/>
            <person name="Foxe J.M."/>
            <person name="Go M."/>
            <person name="Henderson B.A."/>
            <person name="Jones I.B."/>
            <person name="McGettigan J.A."/>
            <person name="Micheletti S.J."/>
            <person name="Nasrallah M.E."/>
            <person name="Ortiz D."/>
            <person name="Piller C.R."/>
            <person name="Privatt S.R."/>
            <person name="Schneider S.L."/>
            <person name="Sharp S."/>
            <person name="Smith T.C."/>
            <person name="Stanton J.D."/>
            <person name="Ullery H.E."/>
            <person name="Wilson R.J."/>
            <person name="Serrano M.G."/>
            <person name="Buck G."/>
            <person name="Lee V."/>
            <person name="Wang Y."/>
            <person name="Carvalho R."/>
            <person name="Voegtly L."/>
            <person name="Shi R."/>
            <person name="Duckworth R."/>
            <person name="Johnson A."/>
            <person name="Loviza R."/>
            <person name="Walstead R."/>
            <person name="Shah Z."/>
            <person name="Kiflezghi M."/>
            <person name="Wade K."/>
            <person name="Ball S.L."/>
            <person name="Bradley K.W."/>
            <person name="Asai D.J."/>
            <person name="Bowman C.A."/>
            <person name="Russell D.A."/>
            <person name="Pope W.H."/>
            <person name="Jacobs-Sera D."/>
            <person name="Hendrix R.W."/>
            <person name="Hatfull G.F."/>
        </authorList>
    </citation>
    <scope>NUCLEOTIDE SEQUENCE [LARGE SCALE GENOMIC DNA]</scope>
    <source>
        <strain evidence="3">JCM 19170</strain>
    </source>
</reference>
<gene>
    <name evidence="2" type="ORF">Ga0061068_1239</name>
</gene>
<dbReference type="Proteomes" id="UP000182108">
    <property type="component" value="Unassembled WGS sequence"/>
</dbReference>
<accession>A0A0K6IYE2</accession>
<name>A0A0K6IYE2_9PROT</name>
<keyword evidence="1" id="KW-1133">Transmembrane helix</keyword>
<dbReference type="EMBL" id="CYHH01000023">
    <property type="protein sequence ID" value="CUB08141.1"/>
    <property type="molecule type" value="Genomic_DNA"/>
</dbReference>
<evidence type="ECO:0000313" key="3">
    <source>
        <dbReference type="Proteomes" id="UP000182108"/>
    </source>
</evidence>
<evidence type="ECO:0000256" key="1">
    <source>
        <dbReference type="SAM" id="Phobius"/>
    </source>
</evidence>
<dbReference type="OrthoDB" id="5298384at2"/>
<feature type="transmembrane region" description="Helical" evidence="1">
    <location>
        <begin position="81"/>
        <end position="102"/>
    </location>
</feature>
<dbReference type="RefSeq" id="WP_055424371.1">
    <property type="nucleotide sequence ID" value="NZ_CYHH01000023.1"/>
</dbReference>
<evidence type="ECO:0000313" key="2">
    <source>
        <dbReference type="EMBL" id="CUB08141.1"/>
    </source>
</evidence>
<feature type="transmembrane region" description="Helical" evidence="1">
    <location>
        <begin position="38"/>
        <end position="60"/>
    </location>
</feature>
<keyword evidence="1" id="KW-0472">Membrane</keyword>
<protein>
    <submittedName>
        <fullName evidence="2">Uncharacterized protein</fullName>
    </submittedName>
</protein>
<sequence>MRAFLAFAIVFCALTGLWLLWAAPAFYLPEQSDSGCGWWIDATGARLIGLALAAIAVAGWRLVRAAARRILPDARWQRRHALLTLGALALLVWASARAPYVAEPAGGGLPLTCLSGTRQP</sequence>
<keyword evidence="1" id="KW-0812">Transmembrane</keyword>
<keyword evidence="3" id="KW-1185">Reference proteome</keyword>
<proteinExistence type="predicted"/>